<keyword evidence="1" id="KW-0472">Membrane</keyword>
<organism evidence="2 3">
    <name type="scientific">Segatella baroniae B14</name>
    <dbReference type="NCBI Taxonomy" id="752555"/>
    <lineage>
        <taxon>Bacteria</taxon>
        <taxon>Pseudomonadati</taxon>
        <taxon>Bacteroidota</taxon>
        <taxon>Bacteroidia</taxon>
        <taxon>Bacteroidales</taxon>
        <taxon>Prevotellaceae</taxon>
        <taxon>Segatella</taxon>
    </lineage>
</organism>
<dbReference type="Proteomes" id="UP000004524">
    <property type="component" value="Unassembled WGS sequence"/>
</dbReference>
<accession>D8DVH5</accession>
<keyword evidence="3" id="KW-1185">Reference proteome</keyword>
<dbReference type="AlphaFoldDB" id="D8DVH5"/>
<feature type="transmembrane region" description="Helical" evidence="1">
    <location>
        <begin position="6"/>
        <end position="28"/>
    </location>
</feature>
<keyword evidence="1" id="KW-1133">Transmembrane helix</keyword>
<evidence type="ECO:0000313" key="3">
    <source>
        <dbReference type="Proteomes" id="UP000004524"/>
    </source>
</evidence>
<reference evidence="2 3" key="1">
    <citation type="journal article" date="2010" name="Microb. Ecol.">
        <title>Comparative genome analysis of Prevotella ruminicola and Prevotella bryantii: insights into their environmental niche.</title>
        <authorList>
            <consortium name="North American Consortium for Rumen Bacteria"/>
            <person name="Purushe J."/>
            <person name="Fouts D.E."/>
            <person name="Morrison M."/>
            <person name="White B.A."/>
            <person name="Mackie R.I."/>
            <person name="Coutinho P.M."/>
            <person name="Henrissat B."/>
            <person name="Nelson K.E."/>
        </authorList>
    </citation>
    <scope>NUCLEOTIDE SEQUENCE [LARGE SCALE GENOMIC DNA]</scope>
    <source>
        <strain evidence="2 3">B14</strain>
    </source>
</reference>
<dbReference type="EMBL" id="ADWO01000041">
    <property type="protein sequence ID" value="EFI72572.1"/>
    <property type="molecule type" value="Genomic_DNA"/>
</dbReference>
<proteinExistence type="predicted"/>
<evidence type="ECO:0000256" key="1">
    <source>
        <dbReference type="SAM" id="Phobius"/>
    </source>
</evidence>
<sequence length="41" mass="4627">MVSNNAIVDYVHLIVVSLVSSVMVGWIWRGIYKGVMFISNK</sequence>
<name>D8DVH5_9BACT</name>
<gene>
    <name evidence="2" type="ORF">PBR_2453</name>
</gene>
<protein>
    <submittedName>
        <fullName evidence="2">Uncharacterized protein</fullName>
    </submittedName>
</protein>
<keyword evidence="1" id="KW-0812">Transmembrane</keyword>
<evidence type="ECO:0000313" key="2">
    <source>
        <dbReference type="EMBL" id="EFI72572.1"/>
    </source>
</evidence>
<comment type="caution">
    <text evidence="2">The sequence shown here is derived from an EMBL/GenBank/DDBJ whole genome shotgun (WGS) entry which is preliminary data.</text>
</comment>